<dbReference type="GO" id="GO:0034605">
    <property type="term" value="P:cellular response to heat"/>
    <property type="evidence" value="ECO:0007669"/>
    <property type="project" value="TreeGrafter"/>
</dbReference>
<accession>A0AAV5JHF8</accession>
<dbReference type="SMART" id="SM00415">
    <property type="entry name" value="HSF"/>
    <property type="match status" value="1"/>
</dbReference>
<dbReference type="PANTHER" id="PTHR10015">
    <property type="entry name" value="HEAT SHOCK TRANSCRIPTION FACTOR"/>
    <property type="match status" value="1"/>
</dbReference>
<dbReference type="SUPFAM" id="SSF46785">
    <property type="entry name" value="Winged helix' DNA-binding domain"/>
    <property type="match status" value="1"/>
</dbReference>
<dbReference type="InterPro" id="IPR000232">
    <property type="entry name" value="HSF_DNA-bd"/>
</dbReference>
<evidence type="ECO:0000256" key="8">
    <source>
        <dbReference type="ARBA" id="ARBA00061350"/>
    </source>
</evidence>
<evidence type="ECO:0000256" key="6">
    <source>
        <dbReference type="ARBA" id="ARBA00023163"/>
    </source>
</evidence>
<comment type="similarity">
    <text evidence="8">Belongs to the HSF family. Class A subfamily.</text>
</comment>
<evidence type="ECO:0000256" key="9">
    <source>
        <dbReference type="SAM" id="MobiDB-lite"/>
    </source>
</evidence>
<evidence type="ECO:0000256" key="3">
    <source>
        <dbReference type="ARBA" id="ARBA00023015"/>
    </source>
</evidence>
<sequence length="478" mass="54012">MVAPEGVGGGDGFCLGYAASLRSKEVEGSGMKMEAGNEKQKLGEAVRVQEEETRAAPDNTADACGGLPFSYMETVLIEVKEEEEEVVVVGDDVMVYVGGVLSGMKGNNNNGSSSSSSSEVLPKPMEGLHESGPPPFLKKTFEMVEDPETDSIVSWSVSRNSFIVWDQHTLSENLLPKYFKHKNFSSFVRQLNTYGFRKIDPDRWEFANEGFQEGKKHLLKNIKRRSRYYRQQQGAGNCADLTSNGLEVEVELLKKDQTTLRLEILKLRQQQEESQYQLSAFEERIRCAECRQQQMFSFLGKIAKYPNLVQQLIQRRKQQRELDGSEFSKKRKFLENQVIKTLPDAMDVDKVHVNCRNQIRNQLESMQPELTKFSPDGMEEEAGLMEKVYSAPIDDELCSFVPEPKYTMMSGTKAPDMSSVFPVMSKNLMGEISGPENKTNEEPAVNDSKIYLELEDLIGKTRNWGKHVKEQVEQSGCV</sequence>
<keyword evidence="12" id="KW-1185">Reference proteome</keyword>
<dbReference type="FunFam" id="1.10.10.10:FF:000057">
    <property type="entry name" value="Heat shock transcription factor 1"/>
    <property type="match status" value="1"/>
</dbReference>
<evidence type="ECO:0000259" key="10">
    <source>
        <dbReference type="PROSITE" id="PS00434"/>
    </source>
</evidence>
<keyword evidence="5" id="KW-0238">DNA-binding</keyword>
<dbReference type="PANTHER" id="PTHR10015:SF298">
    <property type="entry name" value="HEAT STRESS TRANSCRIPTION FACTOR A-9"/>
    <property type="match status" value="1"/>
</dbReference>
<comment type="caution">
    <text evidence="11">The sequence shown here is derived from an EMBL/GenBank/DDBJ whole genome shotgun (WGS) entry which is preliminary data.</text>
</comment>
<feature type="region of interest" description="Disordered" evidence="9">
    <location>
        <begin position="106"/>
        <end position="133"/>
    </location>
</feature>
<feature type="compositionally biased region" description="Low complexity" evidence="9">
    <location>
        <begin position="106"/>
        <end position="118"/>
    </location>
</feature>
<organism evidence="11 12">
    <name type="scientific">Rubroshorea leprosula</name>
    <dbReference type="NCBI Taxonomy" id="152421"/>
    <lineage>
        <taxon>Eukaryota</taxon>
        <taxon>Viridiplantae</taxon>
        <taxon>Streptophyta</taxon>
        <taxon>Embryophyta</taxon>
        <taxon>Tracheophyta</taxon>
        <taxon>Spermatophyta</taxon>
        <taxon>Magnoliopsida</taxon>
        <taxon>eudicotyledons</taxon>
        <taxon>Gunneridae</taxon>
        <taxon>Pentapetalae</taxon>
        <taxon>rosids</taxon>
        <taxon>malvids</taxon>
        <taxon>Malvales</taxon>
        <taxon>Dipterocarpaceae</taxon>
        <taxon>Rubroshorea</taxon>
    </lineage>
</organism>
<keyword evidence="4" id="KW-0346">Stress response</keyword>
<evidence type="ECO:0000256" key="7">
    <source>
        <dbReference type="ARBA" id="ARBA00023242"/>
    </source>
</evidence>
<dbReference type="Pfam" id="PF00447">
    <property type="entry name" value="HSF_DNA-bind"/>
    <property type="match status" value="1"/>
</dbReference>
<dbReference type="InterPro" id="IPR036390">
    <property type="entry name" value="WH_DNA-bd_sf"/>
</dbReference>
<feature type="domain" description="HSF-type DNA-binding" evidence="10">
    <location>
        <begin position="175"/>
        <end position="199"/>
    </location>
</feature>
<evidence type="ECO:0000313" key="12">
    <source>
        <dbReference type="Proteomes" id="UP001054252"/>
    </source>
</evidence>
<proteinExistence type="inferred from homology"/>
<evidence type="ECO:0000256" key="2">
    <source>
        <dbReference type="ARBA" id="ARBA00022553"/>
    </source>
</evidence>
<dbReference type="EMBL" id="BPVZ01000040">
    <property type="protein sequence ID" value="GKV13984.1"/>
    <property type="molecule type" value="Genomic_DNA"/>
</dbReference>
<comment type="subcellular location">
    <subcellularLocation>
        <location evidence="1">Nucleus</location>
    </subcellularLocation>
</comment>
<keyword evidence="6" id="KW-0804">Transcription</keyword>
<dbReference type="GO" id="GO:0003700">
    <property type="term" value="F:DNA-binding transcription factor activity"/>
    <property type="evidence" value="ECO:0007669"/>
    <property type="project" value="InterPro"/>
</dbReference>
<evidence type="ECO:0000313" key="11">
    <source>
        <dbReference type="EMBL" id="GKV13984.1"/>
    </source>
</evidence>
<evidence type="ECO:0000256" key="1">
    <source>
        <dbReference type="ARBA" id="ARBA00004123"/>
    </source>
</evidence>
<evidence type="ECO:0000256" key="4">
    <source>
        <dbReference type="ARBA" id="ARBA00023016"/>
    </source>
</evidence>
<gene>
    <name evidence="11" type="ORF">SLEP1_g24929</name>
</gene>
<keyword evidence="3" id="KW-0805">Transcription regulation</keyword>
<dbReference type="GO" id="GO:0006357">
    <property type="term" value="P:regulation of transcription by RNA polymerase II"/>
    <property type="evidence" value="ECO:0007669"/>
    <property type="project" value="TreeGrafter"/>
</dbReference>
<dbReference type="PRINTS" id="PR00056">
    <property type="entry name" value="HSFDOMAIN"/>
</dbReference>
<dbReference type="InterPro" id="IPR036388">
    <property type="entry name" value="WH-like_DNA-bd_sf"/>
</dbReference>
<dbReference type="AlphaFoldDB" id="A0AAV5JHF8"/>
<dbReference type="Proteomes" id="UP001054252">
    <property type="component" value="Unassembled WGS sequence"/>
</dbReference>
<dbReference type="Gene3D" id="1.10.10.10">
    <property type="entry name" value="Winged helix-like DNA-binding domain superfamily/Winged helix DNA-binding domain"/>
    <property type="match status" value="1"/>
</dbReference>
<dbReference type="PROSITE" id="PS00434">
    <property type="entry name" value="HSF_DOMAIN"/>
    <property type="match status" value="1"/>
</dbReference>
<dbReference type="GO" id="GO:0000978">
    <property type="term" value="F:RNA polymerase II cis-regulatory region sequence-specific DNA binding"/>
    <property type="evidence" value="ECO:0007669"/>
    <property type="project" value="TreeGrafter"/>
</dbReference>
<keyword evidence="2" id="KW-0597">Phosphoprotein</keyword>
<reference evidence="11 12" key="1">
    <citation type="journal article" date="2021" name="Commun. Biol.">
        <title>The genome of Shorea leprosula (Dipterocarpaceae) highlights the ecological relevance of drought in aseasonal tropical rainforests.</title>
        <authorList>
            <person name="Ng K.K.S."/>
            <person name="Kobayashi M.J."/>
            <person name="Fawcett J.A."/>
            <person name="Hatakeyama M."/>
            <person name="Paape T."/>
            <person name="Ng C.H."/>
            <person name="Ang C.C."/>
            <person name="Tnah L.H."/>
            <person name="Lee C.T."/>
            <person name="Nishiyama T."/>
            <person name="Sese J."/>
            <person name="O'Brien M.J."/>
            <person name="Copetti D."/>
            <person name="Mohd Noor M.I."/>
            <person name="Ong R.C."/>
            <person name="Putra M."/>
            <person name="Sireger I.Z."/>
            <person name="Indrioko S."/>
            <person name="Kosugi Y."/>
            <person name="Izuno A."/>
            <person name="Isagi Y."/>
            <person name="Lee S.L."/>
            <person name="Shimizu K.K."/>
        </authorList>
    </citation>
    <scope>NUCLEOTIDE SEQUENCE [LARGE SCALE GENOMIC DNA]</scope>
    <source>
        <strain evidence="11">214</strain>
    </source>
</reference>
<keyword evidence="7" id="KW-0539">Nucleus</keyword>
<protein>
    <recommendedName>
        <fullName evidence="10">HSF-type DNA-binding domain-containing protein</fullName>
    </recommendedName>
</protein>
<name>A0AAV5JHF8_9ROSI</name>
<dbReference type="GO" id="GO:0005634">
    <property type="term" value="C:nucleus"/>
    <property type="evidence" value="ECO:0007669"/>
    <property type="project" value="UniProtKB-SubCell"/>
</dbReference>
<evidence type="ECO:0000256" key="5">
    <source>
        <dbReference type="ARBA" id="ARBA00023125"/>
    </source>
</evidence>